<gene>
    <name evidence="2" type="ORF">EV653_6641</name>
</gene>
<dbReference type="RefSeq" id="WP_238160586.1">
    <property type="nucleotide sequence ID" value="NZ_SODP01000003.1"/>
</dbReference>
<feature type="chain" id="PRO_5020880722" evidence="1">
    <location>
        <begin position="28"/>
        <end position="308"/>
    </location>
</feature>
<keyword evidence="1" id="KW-0732">Signal</keyword>
<protein>
    <submittedName>
        <fullName evidence="2">Uncharacterized protein</fullName>
    </submittedName>
</protein>
<evidence type="ECO:0000313" key="2">
    <source>
        <dbReference type="EMBL" id="TDW66610.1"/>
    </source>
</evidence>
<proteinExistence type="predicted"/>
<name>A0A4R8BXM9_9ACTN</name>
<comment type="caution">
    <text evidence="2">The sequence shown here is derived from an EMBL/GenBank/DDBJ whole genome shotgun (WGS) entry which is preliminary data.</text>
</comment>
<feature type="signal peptide" evidence="1">
    <location>
        <begin position="1"/>
        <end position="27"/>
    </location>
</feature>
<evidence type="ECO:0000256" key="1">
    <source>
        <dbReference type="SAM" id="SignalP"/>
    </source>
</evidence>
<keyword evidence="3" id="KW-1185">Reference proteome</keyword>
<organism evidence="2 3">
    <name type="scientific">Kribbella pratensis</name>
    <dbReference type="NCBI Taxonomy" id="2512112"/>
    <lineage>
        <taxon>Bacteria</taxon>
        <taxon>Bacillati</taxon>
        <taxon>Actinomycetota</taxon>
        <taxon>Actinomycetes</taxon>
        <taxon>Propionibacteriales</taxon>
        <taxon>Kribbellaceae</taxon>
        <taxon>Kribbella</taxon>
    </lineage>
</organism>
<accession>A0A4R8BXM9</accession>
<dbReference type="EMBL" id="SODP01000003">
    <property type="protein sequence ID" value="TDW66610.1"/>
    <property type="molecule type" value="Genomic_DNA"/>
</dbReference>
<evidence type="ECO:0000313" key="3">
    <source>
        <dbReference type="Proteomes" id="UP000295146"/>
    </source>
</evidence>
<dbReference type="Proteomes" id="UP000295146">
    <property type="component" value="Unassembled WGS sequence"/>
</dbReference>
<sequence>MRTMRRTAALLGAAVLLAGLGTATASAAKLGKPATANPKIQSICSLDLGSITANGNYVDQVVSAASPPVASERRVGPQIAQPGETRASATWEFKPEPEGGSSDSGYALYGDTLYSTVINNVPGGPWWGRGLAMEDMSAYTSIARAAYPKGDSPTRQYFYALRNDGSLVRWKLDKEGFHPLGTYAGFSAVKTMTLISTTSTYDTFLATTKAGALYTIHIPTTSPLTPVVKVVRSSTWQGFEAIVAEKCGTQSTLLAAIDTDSGSAYLYAIGHANGTATAIQSLGKVPGTFNDPVYFLRTSQAGTPLNGE</sequence>
<dbReference type="AlphaFoldDB" id="A0A4R8BXM9"/>
<reference evidence="2 3" key="1">
    <citation type="submission" date="2019-03" db="EMBL/GenBank/DDBJ databases">
        <title>Genomic Encyclopedia of Type Strains, Phase III (KMG-III): the genomes of soil and plant-associated and newly described type strains.</title>
        <authorList>
            <person name="Whitman W."/>
        </authorList>
    </citation>
    <scope>NUCLEOTIDE SEQUENCE [LARGE SCALE GENOMIC DNA]</scope>
    <source>
        <strain evidence="2 3">VKM Ac-2573</strain>
    </source>
</reference>